<protein>
    <submittedName>
        <fullName evidence="4">Uncharacterized protein</fullName>
    </submittedName>
</protein>
<evidence type="ECO:0000256" key="2">
    <source>
        <dbReference type="SAM" id="MobiDB-lite"/>
    </source>
</evidence>
<dbReference type="WBParaSite" id="nRc.2.0.1.t00188-RA">
    <property type="protein sequence ID" value="nRc.2.0.1.t00188-RA"/>
    <property type="gene ID" value="nRc.2.0.1.g00188"/>
</dbReference>
<feature type="compositionally biased region" description="Low complexity" evidence="2">
    <location>
        <begin position="152"/>
        <end position="163"/>
    </location>
</feature>
<feature type="compositionally biased region" description="Gly residues" evidence="2">
    <location>
        <begin position="137"/>
        <end position="146"/>
    </location>
</feature>
<evidence type="ECO:0000313" key="4">
    <source>
        <dbReference type="WBParaSite" id="nRc.2.0.1.t00188-RA"/>
    </source>
</evidence>
<dbReference type="InterPro" id="IPR011989">
    <property type="entry name" value="ARM-like"/>
</dbReference>
<name>A0A915HFL1_ROMCU</name>
<reference evidence="4" key="1">
    <citation type="submission" date="2022-11" db="UniProtKB">
        <authorList>
            <consortium name="WormBaseParasite"/>
        </authorList>
    </citation>
    <scope>IDENTIFICATION</scope>
</reference>
<feature type="region of interest" description="Disordered" evidence="2">
    <location>
        <begin position="137"/>
        <end position="172"/>
    </location>
</feature>
<dbReference type="SUPFAM" id="SSF48371">
    <property type="entry name" value="ARM repeat"/>
    <property type="match status" value="1"/>
</dbReference>
<evidence type="ECO:0000256" key="1">
    <source>
        <dbReference type="PROSITE-ProRule" id="PRU00259"/>
    </source>
</evidence>
<dbReference type="InterPro" id="IPR016024">
    <property type="entry name" value="ARM-type_fold"/>
</dbReference>
<dbReference type="PROSITE" id="PS50176">
    <property type="entry name" value="ARM_REPEAT"/>
    <property type="match status" value="1"/>
</dbReference>
<sequence length="172" mass="18670">LLYFDIESIQQFSAGTLTEIAADVEGCQQIEQNGAVAQLTELLHSRNEHIATYAAAVLHALSQTKPPEYQQHLGVELTSSLFRDDSTPWSQDVLNDMPQVNEDVFNTYNGYDHSNYDGYALGPGNLMDYDSVSSGGAGIRPVGGAGAPPPSARGAQQPQQQPPLTDWYDTNL</sequence>
<feature type="repeat" description="ARM" evidence="1">
    <location>
        <begin position="34"/>
        <end position="62"/>
    </location>
</feature>
<dbReference type="Proteomes" id="UP000887565">
    <property type="component" value="Unplaced"/>
</dbReference>
<dbReference type="InterPro" id="IPR013284">
    <property type="entry name" value="Beta-catenin"/>
</dbReference>
<keyword evidence="3" id="KW-1185">Reference proteome</keyword>
<dbReference type="GO" id="GO:0007155">
    <property type="term" value="P:cell adhesion"/>
    <property type="evidence" value="ECO:0007669"/>
    <property type="project" value="InterPro"/>
</dbReference>
<dbReference type="InterPro" id="IPR000225">
    <property type="entry name" value="Armadillo"/>
</dbReference>
<organism evidence="3 4">
    <name type="scientific">Romanomermis culicivorax</name>
    <name type="common">Nematode worm</name>
    <dbReference type="NCBI Taxonomy" id="13658"/>
    <lineage>
        <taxon>Eukaryota</taxon>
        <taxon>Metazoa</taxon>
        <taxon>Ecdysozoa</taxon>
        <taxon>Nematoda</taxon>
        <taxon>Enoplea</taxon>
        <taxon>Dorylaimia</taxon>
        <taxon>Mermithida</taxon>
        <taxon>Mermithoidea</taxon>
        <taxon>Mermithidae</taxon>
        <taxon>Romanomermis</taxon>
    </lineage>
</organism>
<proteinExistence type="predicted"/>
<accession>A0A915HFL1</accession>
<dbReference type="Gene3D" id="1.25.10.10">
    <property type="entry name" value="Leucine-rich Repeat Variant"/>
    <property type="match status" value="1"/>
</dbReference>
<dbReference type="GO" id="GO:0045296">
    <property type="term" value="F:cadherin binding"/>
    <property type="evidence" value="ECO:0007669"/>
    <property type="project" value="InterPro"/>
</dbReference>
<dbReference type="SMART" id="SM00185">
    <property type="entry name" value="ARM"/>
    <property type="match status" value="1"/>
</dbReference>
<dbReference type="PANTHER" id="PTHR45976">
    <property type="entry name" value="ARMADILLO SEGMENT POLARITY PROTEIN"/>
    <property type="match status" value="1"/>
</dbReference>
<dbReference type="AlphaFoldDB" id="A0A915HFL1"/>
<evidence type="ECO:0000313" key="3">
    <source>
        <dbReference type="Proteomes" id="UP000887565"/>
    </source>
</evidence>